<dbReference type="InterPro" id="IPR043502">
    <property type="entry name" value="DNA/RNA_pol_sf"/>
</dbReference>
<dbReference type="Gene3D" id="3.30.70.270">
    <property type="match status" value="1"/>
</dbReference>
<dbReference type="PROSITE" id="PS51874">
    <property type="entry name" value="PCV_3C_PRO"/>
    <property type="match status" value="1"/>
</dbReference>
<keyword evidence="3" id="KW-0808">Transferase</keyword>
<reference evidence="13" key="2">
    <citation type="submission" date="2018-02" db="EMBL/GenBank/DDBJ databases">
        <authorList>
            <person name="Anderson D."/>
            <person name="Durr P."/>
        </authorList>
    </citation>
    <scope>NUCLEOTIDE SEQUENCE</scope>
    <source>
        <strain evidence="13">VN1-8</strain>
    </source>
</reference>
<dbReference type="GO" id="GO:0006351">
    <property type="term" value="P:DNA-templated transcription"/>
    <property type="evidence" value="ECO:0007669"/>
    <property type="project" value="InterPro"/>
</dbReference>
<dbReference type="GO" id="GO:0004197">
    <property type="term" value="F:cysteine-type endopeptidase activity"/>
    <property type="evidence" value="ECO:0007669"/>
    <property type="project" value="InterPro"/>
</dbReference>
<reference evidence="13" key="1">
    <citation type="journal article" date="2018" name="J. Gen. Virol.">
        <title>Metagenomic analysis of Varroa-free Australian honey bees (Apis mellifera) shows a diverse Picornavirales virome.</title>
        <authorList>
            <person name="Roberts J.M."/>
            <person name="Anderson D.L."/>
            <person name="Durr P.A."/>
        </authorList>
    </citation>
    <scope>NUCLEOTIDE SEQUENCE</scope>
    <source>
        <strain evidence="13">VN1-8</strain>
    </source>
</reference>
<keyword evidence="4" id="KW-0548">Nucleotidyltransferase</keyword>
<keyword evidence="9" id="KW-0693">Viral RNA replication</keyword>
<dbReference type="PROSITE" id="PS51218">
    <property type="entry name" value="SF3_HELICASE_2"/>
    <property type="match status" value="1"/>
</dbReference>
<feature type="transmembrane region" description="Helical" evidence="10">
    <location>
        <begin position="333"/>
        <end position="354"/>
    </location>
</feature>
<dbReference type="CDD" id="cd23169">
    <property type="entry name" value="ps-ssRNAv-Picornavirales"/>
    <property type="match status" value="1"/>
</dbReference>
<dbReference type="InterPro" id="IPR014759">
    <property type="entry name" value="Helicase_SF3_ssRNA_vir"/>
</dbReference>
<evidence type="ECO:0000256" key="8">
    <source>
        <dbReference type="ARBA" id="ARBA00022840"/>
    </source>
</evidence>
<evidence type="ECO:0000256" key="7">
    <source>
        <dbReference type="ARBA" id="ARBA00022807"/>
    </source>
</evidence>
<keyword evidence="10" id="KW-0812">Transmembrane</keyword>
<evidence type="ECO:0000259" key="12">
    <source>
        <dbReference type="PROSITE" id="PS51874"/>
    </source>
</evidence>
<protein>
    <submittedName>
        <fullName evidence="13">Nonstructural polyprotein</fullName>
    </submittedName>
</protein>
<dbReference type="SUPFAM" id="SSF56672">
    <property type="entry name" value="DNA/RNA polymerases"/>
    <property type="match status" value="1"/>
</dbReference>
<feature type="domain" description="Peptidase C3" evidence="12">
    <location>
        <begin position="972"/>
        <end position="1180"/>
    </location>
</feature>
<dbReference type="Pfam" id="PF00680">
    <property type="entry name" value="RdRP_1"/>
    <property type="match status" value="1"/>
</dbReference>
<feature type="domain" description="SF3 helicase" evidence="11">
    <location>
        <begin position="500"/>
        <end position="678"/>
    </location>
</feature>
<evidence type="ECO:0000313" key="13">
    <source>
        <dbReference type="EMBL" id="AWK77870.1"/>
    </source>
</evidence>
<dbReference type="InterPro" id="IPR043128">
    <property type="entry name" value="Rev_trsase/Diguanyl_cyclase"/>
</dbReference>
<keyword evidence="10" id="KW-0472">Membrane</keyword>
<evidence type="ECO:0000256" key="5">
    <source>
        <dbReference type="ARBA" id="ARBA00022741"/>
    </source>
</evidence>
<dbReference type="SUPFAM" id="SSF50494">
    <property type="entry name" value="Trypsin-like serine proteases"/>
    <property type="match status" value="1"/>
</dbReference>
<name>A0A2U8JQA1_9VIRU</name>
<dbReference type="InterPro" id="IPR009003">
    <property type="entry name" value="Peptidase_S1_PA"/>
</dbReference>
<dbReference type="GO" id="GO:0003723">
    <property type="term" value="F:RNA binding"/>
    <property type="evidence" value="ECO:0007669"/>
    <property type="project" value="InterPro"/>
</dbReference>
<evidence type="ECO:0000256" key="2">
    <source>
        <dbReference type="ARBA" id="ARBA00022670"/>
    </source>
</evidence>
<dbReference type="InterPro" id="IPR044067">
    <property type="entry name" value="PCV_3C_PRO"/>
</dbReference>
<keyword evidence="2" id="KW-0645">Protease</keyword>
<evidence type="ECO:0000256" key="3">
    <source>
        <dbReference type="ARBA" id="ARBA00022679"/>
    </source>
</evidence>
<keyword evidence="1" id="KW-0696">RNA-directed RNA polymerase</keyword>
<keyword evidence="7" id="KW-0788">Thiol protease</keyword>
<sequence>MNKEIDSNVSGAISSSIVIRMPLLSIHPYNNFNCFIKHQPKFKDMIPKTDIRDYVHECGKYTTKLNLIQHEDVFLQVYHLENNSDFIRRLERFILEGKFTNSTKYVEKYLIILATKELYLKTTKNYLSWFPEYYKEFLSMERYTPPFQFIFGQLYACQEVNPFVRPMCFTLPNDFKCSCYTVWSSHQEGPIDYSSDEYDLKEEVEPTALVNFLNNFAKSIGAACATNYYAYKAMNYDITQVKNDFLADLVLLIADFNIKTLIWAFVKLINKFFNEPNLFSIILNLYQYCSNLFTSSPTQQNLGEFEPTNDSFQQLPQVINESIFSDFFSQIKISIPAVCSIMATILVVLVALFMGKDVLNDKSMLTKSKVKRVCEAFYQVSRAGSSIKNLSNILTIWPKWVHDMSFEFLLGHNHTKLEELLFSSDVKDPPDFNRRDFFKDIDFLTNPVNTITIGRNDQLRAKLLWCDNLLNDMAKTLAQEPTSEINRITTQWIFTKIQHTRIALTSIARQPSPHHTRFVPFWINLIGSSGLGKTTLIPHILNTVKEVLKTCKDHENEPIPNNQEWMYSMNFCAKHMTGYNGQYCVVIDDLFQDAQIVGDATPSALLLIQMVSSQPFPTIQASVDDKGIEFTSKIIMSSSNDYHIHRKEIVDSTALLRRMNVRVHLREEDSSIPFDSGLKDIGHHKNISFNVYNHDGTTLLHKFNYNNLCAYIAASYIQWYKLQKKLMASVTSMPKNVDTIIKALESGSDLDNLPLDSHQSHRLGQIRKLRLPVLKMKESQETQPKASTSHESTQSWNCYLLGKGRIVNKLINVIDDHEGFIQIPVEQYDCDCIKCISLNNYYRQHRHAFYRSFADIPTISEFLTLTQSPPDQITQQHQNRFTSIWETIKKILKESITHPLFIILSSVAVVASMIYAAKNLVQEPTRLMYSSGSVPKKLQPKIMVKPLKPIRFEPTHAYTDVETELRVAIPNQNTYDLIYKLLRRNTLCILRKIQDNKVMTNSAVRIVGTCILTNHHFFKYLNDGDEFEVIVHNCYEGLSIKKQIFNKRRYIQLQDIDAGIYKCDNKIPHSTSIISHFLDKDIPDMKHNSIMLSIYDPEQLSSPVVIPGIVAQPCKTISNYEENFSTLDTFTTNMNVTRGQSGSILISTEPSSQNKIIGILVCRSRITTKGYFKPVSKFSLQSAIELLEVDENLSLDIDQDVEVTGATAIQSFNKDFESKSLNYVGKIPLSKQVTQAISTNFTPSLISDGITDFSPAVLHPQDDRLDPALKGKPIIFRSIQGFNEQIGAIDTKELDIVVEEMSSDYLNMKEPPTFERKLLNDYQMINGVKPYLKKLDMRTSPGYPFVKQKDSTDLGKYRWFNEINPLDESDGKVFEMKDELKKIVSSREERAKEGFKTSTIAYMCLKDELRPNAKIEKGETRVFTCLPMDYNLLIRKYFGAFIIIQHHNAGQIPSCVGVNPAKDWYEIWMRLNSKDTLWEDFDYKNWDQHLHPELVMRVADVVSKWYGDDYKSKAAKVRRVLLHDLIHTTIMVKDCLFIKSCGQCSGCAITAELNCVVHDLLMYYVYRLHCKRSNILCDITKYRSEVESALYGDDIIKSVIKGSTFLGQNIKPFMDQLGMSITPGDKLTTEFKLKKPEDLLFLKRSFTIDTEISKNLESSSVRAPLRKDIVLNIYKWIRKTGDPITSTKENCDTALREMFMYGRKEFNEQKQLINKLIQNYNNNNVIKIDYITLSYDNLLLEYESGNFNLVGFEPNH</sequence>
<evidence type="ECO:0000256" key="10">
    <source>
        <dbReference type="SAM" id="Phobius"/>
    </source>
</evidence>
<dbReference type="GO" id="GO:0005524">
    <property type="term" value="F:ATP binding"/>
    <property type="evidence" value="ECO:0007669"/>
    <property type="project" value="UniProtKB-KW"/>
</dbReference>
<dbReference type="Pfam" id="PF00910">
    <property type="entry name" value="RNA_helicase"/>
    <property type="match status" value="1"/>
</dbReference>
<proteinExistence type="predicted"/>
<keyword evidence="10" id="KW-1133">Transmembrane helix</keyword>
<accession>A0A2U8JQA1</accession>
<evidence type="ECO:0000256" key="4">
    <source>
        <dbReference type="ARBA" id="ARBA00022695"/>
    </source>
</evidence>
<dbReference type="EMBL" id="MG995713">
    <property type="protein sequence ID" value="AWK77870.1"/>
    <property type="molecule type" value="Genomic_RNA"/>
</dbReference>
<keyword evidence="8" id="KW-0067">ATP-binding</keyword>
<keyword evidence="6" id="KW-0378">Hydrolase</keyword>
<evidence type="ECO:0000256" key="1">
    <source>
        <dbReference type="ARBA" id="ARBA00022484"/>
    </source>
</evidence>
<dbReference type="InterPro" id="IPR001205">
    <property type="entry name" value="RNA-dir_pol_C"/>
</dbReference>
<evidence type="ECO:0000256" key="6">
    <source>
        <dbReference type="ARBA" id="ARBA00022801"/>
    </source>
</evidence>
<organism evidence="13">
    <name type="scientific">Robinvale bee virus 6</name>
    <dbReference type="NCBI Taxonomy" id="2201317"/>
    <lineage>
        <taxon>Viruses</taxon>
        <taxon>Riboviria</taxon>
        <taxon>Orthornavirae</taxon>
        <taxon>Pisuviricota</taxon>
        <taxon>Pisoniviricetes</taxon>
        <taxon>Picornavirales</taxon>
    </lineage>
</organism>
<dbReference type="GO" id="GO:0003968">
    <property type="term" value="F:RNA-directed RNA polymerase activity"/>
    <property type="evidence" value="ECO:0007669"/>
    <property type="project" value="UniProtKB-KW"/>
</dbReference>
<dbReference type="InterPro" id="IPR000605">
    <property type="entry name" value="Helicase_SF3_ssDNA/RNA_vir"/>
</dbReference>
<dbReference type="GO" id="GO:0003724">
    <property type="term" value="F:RNA helicase activity"/>
    <property type="evidence" value="ECO:0007669"/>
    <property type="project" value="InterPro"/>
</dbReference>
<evidence type="ECO:0000256" key="9">
    <source>
        <dbReference type="ARBA" id="ARBA00022953"/>
    </source>
</evidence>
<keyword evidence="5" id="KW-0547">Nucleotide-binding</keyword>
<dbReference type="GO" id="GO:0006508">
    <property type="term" value="P:proteolysis"/>
    <property type="evidence" value="ECO:0007669"/>
    <property type="project" value="UniProtKB-KW"/>
</dbReference>
<evidence type="ECO:0000259" key="11">
    <source>
        <dbReference type="PROSITE" id="PS51218"/>
    </source>
</evidence>